<proteinExistence type="inferred from homology"/>
<dbReference type="PROSITE" id="PS00671">
    <property type="entry name" value="D_2_HYDROXYACID_DH_3"/>
    <property type="match status" value="1"/>
</dbReference>
<evidence type="ECO:0000256" key="1">
    <source>
        <dbReference type="ARBA" id="ARBA00005854"/>
    </source>
</evidence>
<evidence type="ECO:0000256" key="2">
    <source>
        <dbReference type="ARBA" id="ARBA00023002"/>
    </source>
</evidence>
<dbReference type="GO" id="GO:0051287">
    <property type="term" value="F:NAD binding"/>
    <property type="evidence" value="ECO:0007669"/>
    <property type="project" value="InterPro"/>
</dbReference>
<dbReference type="HOGENOM" id="CLU_019796_1_3_9"/>
<dbReference type="PROSITE" id="PS00065">
    <property type="entry name" value="D_2_HYDROXYACID_DH_1"/>
    <property type="match status" value="1"/>
</dbReference>
<reference evidence="7 8" key="1">
    <citation type="submission" date="2010-08" db="EMBL/GenBank/DDBJ databases">
        <authorList>
            <person name="Weinstock G."/>
            <person name="Sodergren E."/>
            <person name="Clifton S."/>
            <person name="Fulton L."/>
            <person name="Fulton B."/>
            <person name="Courtney L."/>
            <person name="Fronick C."/>
            <person name="Harrison M."/>
            <person name="Strong C."/>
            <person name="Farmer C."/>
            <person name="Delahaunty K."/>
            <person name="Markovic C."/>
            <person name="Hall O."/>
            <person name="Minx P."/>
            <person name="Tomlinson C."/>
            <person name="Mitreva M."/>
            <person name="Hou S."/>
            <person name="Chen J."/>
            <person name="Wollam A."/>
            <person name="Pepin K.H."/>
            <person name="Johnson M."/>
            <person name="Bhonagiri V."/>
            <person name="Zhang X."/>
            <person name="Suruliraj S."/>
            <person name="Warren W."/>
            <person name="Chinwalla A."/>
            <person name="Mardis E.R."/>
            <person name="Wilson R.K."/>
        </authorList>
    </citation>
    <scope>NUCLEOTIDE SEQUENCE [LARGE SCALE GENOMIC DNA]</scope>
    <source>
        <strain evidence="7 8">F0399</strain>
    </source>
</reference>
<evidence type="ECO:0000256" key="3">
    <source>
        <dbReference type="ARBA" id="ARBA00023027"/>
    </source>
</evidence>
<evidence type="ECO:0000259" key="6">
    <source>
        <dbReference type="Pfam" id="PF02826"/>
    </source>
</evidence>
<evidence type="ECO:0000256" key="4">
    <source>
        <dbReference type="RuleBase" id="RU003719"/>
    </source>
</evidence>
<evidence type="ECO:0000259" key="5">
    <source>
        <dbReference type="Pfam" id="PF00389"/>
    </source>
</evidence>
<dbReference type="InterPro" id="IPR029752">
    <property type="entry name" value="D-isomer_DH_CS1"/>
</dbReference>
<dbReference type="Proteomes" id="UP000004633">
    <property type="component" value="Unassembled WGS sequence"/>
</dbReference>
<dbReference type="Gene3D" id="3.40.50.720">
    <property type="entry name" value="NAD(P)-binding Rossmann-like Domain"/>
    <property type="match status" value="2"/>
</dbReference>
<dbReference type="Pfam" id="PF02826">
    <property type="entry name" value="2-Hacid_dh_C"/>
    <property type="match status" value="1"/>
</dbReference>
<gene>
    <name evidence="7" type="primary">pdxB</name>
    <name evidence="7" type="ORF">HMPREF9555_02118</name>
</gene>
<dbReference type="SUPFAM" id="SSF51735">
    <property type="entry name" value="NAD(P)-binding Rossmann-fold domains"/>
    <property type="match status" value="1"/>
</dbReference>
<keyword evidence="3" id="KW-0520">NAD</keyword>
<dbReference type="InterPro" id="IPR050418">
    <property type="entry name" value="D-iso_2-hydroxyacid_DH_PdxB"/>
</dbReference>
<keyword evidence="2 4" id="KW-0560">Oxidoreductase</keyword>
<organism evidence="7 8">
    <name type="scientific">Selenomonas artemidis F0399</name>
    <dbReference type="NCBI Taxonomy" id="749551"/>
    <lineage>
        <taxon>Bacteria</taxon>
        <taxon>Bacillati</taxon>
        <taxon>Bacillota</taxon>
        <taxon>Negativicutes</taxon>
        <taxon>Selenomonadales</taxon>
        <taxon>Selenomonadaceae</taxon>
        <taxon>Selenomonas</taxon>
    </lineage>
</organism>
<comment type="caution">
    <text evidence="7">The sequence shown here is derived from an EMBL/GenBank/DDBJ whole genome shotgun (WGS) entry which is preliminary data.</text>
</comment>
<dbReference type="EC" id="1.1.1.290" evidence="7"/>
<dbReference type="AlphaFoldDB" id="E7N523"/>
<accession>E7N523</accession>
<dbReference type="Pfam" id="PF00389">
    <property type="entry name" value="2-Hacid_dh"/>
    <property type="match status" value="1"/>
</dbReference>
<comment type="similarity">
    <text evidence="1 4">Belongs to the D-isomer specific 2-hydroxyacid dehydrogenase family.</text>
</comment>
<keyword evidence="8" id="KW-1185">Reference proteome</keyword>
<dbReference type="EMBL" id="AECV01000061">
    <property type="protein sequence ID" value="EFW28676.1"/>
    <property type="molecule type" value="Genomic_DNA"/>
</dbReference>
<feature type="domain" description="D-isomer specific 2-hydroxyacid dehydrogenase NAD-binding" evidence="6">
    <location>
        <begin position="132"/>
        <end position="311"/>
    </location>
</feature>
<dbReference type="CDD" id="cd12162">
    <property type="entry name" value="2-Hacid_dh_4"/>
    <property type="match status" value="1"/>
</dbReference>
<protein>
    <submittedName>
        <fullName evidence="7">4-phosphoerythronate dehydrogenase</fullName>
        <ecNumber evidence="7">1.1.1.290</ecNumber>
    </submittedName>
</protein>
<dbReference type="InterPro" id="IPR029753">
    <property type="entry name" value="D-isomer_DH_CS"/>
</dbReference>
<dbReference type="STRING" id="749551.HMPREF9555_02118"/>
<evidence type="ECO:0000313" key="8">
    <source>
        <dbReference type="Proteomes" id="UP000004633"/>
    </source>
</evidence>
<dbReference type="InterPro" id="IPR036291">
    <property type="entry name" value="NAD(P)-bd_dom_sf"/>
</dbReference>
<evidence type="ECO:0000313" key="7">
    <source>
        <dbReference type="EMBL" id="EFW28676.1"/>
    </source>
</evidence>
<dbReference type="SUPFAM" id="SSF52283">
    <property type="entry name" value="Formate/glycerate dehydrogenase catalytic domain-like"/>
    <property type="match status" value="1"/>
</dbReference>
<dbReference type="PROSITE" id="PS00670">
    <property type="entry name" value="D_2_HYDROXYACID_DH_2"/>
    <property type="match status" value="1"/>
</dbReference>
<feature type="domain" description="D-isomer specific 2-hydroxyacid dehydrogenase catalytic" evidence="5">
    <location>
        <begin position="46"/>
        <end position="342"/>
    </location>
</feature>
<name>E7N523_9FIRM</name>
<dbReference type="InterPro" id="IPR006140">
    <property type="entry name" value="D-isomer_DH_NAD-bd"/>
</dbReference>
<sequence>MWAPSNPIEKEYDRNNLIGGLRMKIVVLDGYTENPGDISWAPLAALGDLTVYDRTSYDESPRIRERIGDAEIIVINKTPISPATMDACPNLRAVAVLATGYNTVDAAYAREKNIDVMNVPGYGTDNVSQNAIALLLEACSQVGHHDRSVHAGEWTSSIDFCYWQRPLIEVSGKTAGIIGLGRIGRATARVLRALNVNVIAYSRTETDEGRAVADYVPLDTLFARSDFIFLHCPLTPATEGIVDAAAIARMKDGVIIVNNGRGQLIVEQDLAAALRSGKVACAAVDVVSAEPITADNPLLCAPHCIINPHIAWATKEARERIMQITADNVRSFIDGRPQNVVNR</sequence>
<dbReference type="InterPro" id="IPR006139">
    <property type="entry name" value="D-isomer_2_OHA_DH_cat_dom"/>
</dbReference>
<dbReference type="PANTHER" id="PTHR43761:SF1">
    <property type="entry name" value="D-ISOMER SPECIFIC 2-HYDROXYACID DEHYDROGENASE CATALYTIC DOMAIN-CONTAINING PROTEIN-RELATED"/>
    <property type="match status" value="1"/>
</dbReference>
<dbReference type="PANTHER" id="PTHR43761">
    <property type="entry name" value="D-ISOMER SPECIFIC 2-HYDROXYACID DEHYDROGENASE FAMILY PROTEIN (AFU_ORTHOLOGUE AFUA_1G13630)"/>
    <property type="match status" value="1"/>
</dbReference>
<dbReference type="GO" id="GO:0033711">
    <property type="term" value="F:4-phosphoerythronate dehydrogenase activity"/>
    <property type="evidence" value="ECO:0007669"/>
    <property type="project" value="UniProtKB-EC"/>
</dbReference>